<evidence type="ECO:0000256" key="7">
    <source>
        <dbReference type="ARBA" id="ARBA00023170"/>
    </source>
</evidence>
<sequence length="149" mass="16853">MSFALGELLLQVTTFALPKQARDYPSFSALLQAHYEALYDNMAQALPYSVPSLLLAEFTTAATNFVLNYNDVFVIIVSIAIVRRFKIIRGQLGRATTQDDAFDWKHARESFNDLSQLTREVDNTLSSLVLLSCLNNFFSICIQLQHTVR</sequence>
<protein>
    <submittedName>
        <fullName evidence="9">Gustatory receptor for sugar taste 64a-like</fullName>
    </submittedName>
</protein>
<keyword evidence="3" id="KW-1003">Cell membrane</keyword>
<evidence type="ECO:0000313" key="9">
    <source>
        <dbReference type="RefSeq" id="XP_026292549.2"/>
    </source>
</evidence>
<dbReference type="GO" id="GO:0008527">
    <property type="term" value="F:taste receptor activity"/>
    <property type="evidence" value="ECO:0007669"/>
    <property type="project" value="InterPro"/>
</dbReference>
<evidence type="ECO:0000256" key="5">
    <source>
        <dbReference type="ARBA" id="ARBA00022989"/>
    </source>
</evidence>
<keyword evidence="6" id="KW-0472">Membrane</keyword>
<dbReference type="InterPro" id="IPR009318">
    <property type="entry name" value="Gustatory_rcpt"/>
</dbReference>
<keyword evidence="8" id="KW-1185">Reference proteome</keyword>
<dbReference type="GO" id="GO:0005886">
    <property type="term" value="C:plasma membrane"/>
    <property type="evidence" value="ECO:0007669"/>
    <property type="project" value="UniProtKB-SubCell"/>
</dbReference>
<evidence type="ECO:0000313" key="8">
    <source>
        <dbReference type="Proteomes" id="UP000504606"/>
    </source>
</evidence>
<dbReference type="GeneID" id="113216928"/>
<evidence type="ECO:0000256" key="3">
    <source>
        <dbReference type="ARBA" id="ARBA00022475"/>
    </source>
</evidence>
<keyword evidence="5" id="KW-1133">Transmembrane helix</keyword>
<name>A0A6J1TGE0_FRAOC</name>
<gene>
    <name evidence="9" type="primary">LOC113216928</name>
</gene>
<dbReference type="GO" id="GO:0050916">
    <property type="term" value="P:sensory perception of sweet taste"/>
    <property type="evidence" value="ECO:0007669"/>
    <property type="project" value="UniProtKB-ARBA"/>
</dbReference>
<dbReference type="Pfam" id="PF06151">
    <property type="entry name" value="Trehalose_recp"/>
    <property type="match status" value="1"/>
</dbReference>
<proteinExistence type="inferred from homology"/>
<dbReference type="OrthoDB" id="5800391at2759"/>
<dbReference type="PANTHER" id="PTHR21421:SF29">
    <property type="entry name" value="GUSTATORY RECEPTOR 5A FOR TREHALOSE-RELATED"/>
    <property type="match status" value="1"/>
</dbReference>
<comment type="subcellular location">
    <subcellularLocation>
        <location evidence="1">Cell membrane</location>
        <topology evidence="1">Multi-pass membrane protein</topology>
    </subcellularLocation>
</comment>
<dbReference type="RefSeq" id="XP_026292549.2">
    <property type="nucleotide sequence ID" value="XM_026436764.2"/>
</dbReference>
<dbReference type="AlphaFoldDB" id="A0A6J1TGE0"/>
<evidence type="ECO:0000256" key="1">
    <source>
        <dbReference type="ARBA" id="ARBA00004651"/>
    </source>
</evidence>
<evidence type="ECO:0000256" key="6">
    <source>
        <dbReference type="ARBA" id="ARBA00023136"/>
    </source>
</evidence>
<organism evidence="8 9">
    <name type="scientific">Frankliniella occidentalis</name>
    <name type="common">Western flower thrips</name>
    <name type="synonym">Euthrips occidentalis</name>
    <dbReference type="NCBI Taxonomy" id="133901"/>
    <lineage>
        <taxon>Eukaryota</taxon>
        <taxon>Metazoa</taxon>
        <taxon>Ecdysozoa</taxon>
        <taxon>Arthropoda</taxon>
        <taxon>Hexapoda</taxon>
        <taxon>Insecta</taxon>
        <taxon>Pterygota</taxon>
        <taxon>Neoptera</taxon>
        <taxon>Paraneoptera</taxon>
        <taxon>Thysanoptera</taxon>
        <taxon>Terebrantia</taxon>
        <taxon>Thripoidea</taxon>
        <taxon>Thripidae</taxon>
        <taxon>Frankliniella</taxon>
    </lineage>
</organism>
<dbReference type="PANTHER" id="PTHR21421">
    <property type="entry name" value="GUSTATORY RECEPTOR"/>
    <property type="match status" value="1"/>
</dbReference>
<accession>A0A6J1TGE0</accession>
<evidence type="ECO:0000256" key="4">
    <source>
        <dbReference type="ARBA" id="ARBA00022692"/>
    </source>
</evidence>
<keyword evidence="7" id="KW-0675">Receptor</keyword>
<evidence type="ECO:0000256" key="2">
    <source>
        <dbReference type="ARBA" id="ARBA00005327"/>
    </source>
</evidence>
<dbReference type="Proteomes" id="UP000504606">
    <property type="component" value="Unplaced"/>
</dbReference>
<comment type="similarity">
    <text evidence="2">Belongs to the insect chemoreceptor superfamily. Gustatory receptor (GR) family. Gr5a subfamily.</text>
</comment>
<dbReference type="KEGG" id="foc:113216928"/>
<keyword evidence="4" id="KW-0812">Transmembrane</keyword>
<reference evidence="9" key="1">
    <citation type="submission" date="2025-08" db="UniProtKB">
        <authorList>
            <consortium name="RefSeq"/>
        </authorList>
    </citation>
    <scope>IDENTIFICATION</scope>
    <source>
        <tissue evidence="9">Whole organism</tissue>
    </source>
</reference>